<dbReference type="FunFam" id="3.40.30.10:FF:000007">
    <property type="entry name" value="Thioredoxin-dependent thiol peroxidase"/>
    <property type="match status" value="1"/>
</dbReference>
<evidence type="ECO:0000256" key="7">
    <source>
        <dbReference type="ARBA" id="ARBA00023157"/>
    </source>
</evidence>
<dbReference type="EMBL" id="FXTN01000017">
    <property type="protein sequence ID" value="SMO98670.1"/>
    <property type="molecule type" value="Genomic_DNA"/>
</dbReference>
<keyword evidence="4" id="KW-0575">Peroxidase</keyword>
<name>A0A521FT08_9SPHI</name>
<dbReference type="GO" id="GO:0005737">
    <property type="term" value="C:cytoplasm"/>
    <property type="evidence" value="ECO:0007669"/>
    <property type="project" value="TreeGrafter"/>
</dbReference>
<evidence type="ECO:0000313" key="15">
    <source>
        <dbReference type="EMBL" id="SMO98670.1"/>
    </source>
</evidence>
<reference evidence="15 16" key="1">
    <citation type="submission" date="2017-05" db="EMBL/GenBank/DDBJ databases">
        <authorList>
            <person name="Varghese N."/>
            <person name="Submissions S."/>
        </authorList>
    </citation>
    <scope>NUCLEOTIDE SEQUENCE [LARGE SCALE GENOMIC DNA]</scope>
    <source>
        <strain evidence="15 16">DSM 19036</strain>
    </source>
</reference>
<keyword evidence="8" id="KW-0676">Redox-active center</keyword>
<evidence type="ECO:0000256" key="9">
    <source>
        <dbReference type="ARBA" id="ARBA00032824"/>
    </source>
</evidence>
<evidence type="ECO:0000256" key="8">
    <source>
        <dbReference type="ARBA" id="ARBA00023284"/>
    </source>
</evidence>
<evidence type="ECO:0000256" key="5">
    <source>
        <dbReference type="ARBA" id="ARBA00022862"/>
    </source>
</evidence>
<dbReference type="EC" id="1.11.1.24" evidence="3"/>
<accession>A0A521FT08</accession>
<evidence type="ECO:0000256" key="1">
    <source>
        <dbReference type="ARBA" id="ARBA00003330"/>
    </source>
</evidence>
<comment type="function">
    <text evidence="1">Thiol-specific peroxidase that catalyzes the reduction of hydrogen peroxide and organic hydroperoxides to water and alcohols, respectively. Plays a role in cell protection against oxidative stress by detoxifying peroxides and as sensor of hydrogen peroxide-mediated signaling events.</text>
</comment>
<feature type="domain" description="Thioredoxin" evidence="14">
    <location>
        <begin position="6"/>
        <end position="154"/>
    </location>
</feature>
<gene>
    <name evidence="15" type="ORF">SAMN06265348_11760</name>
</gene>
<dbReference type="AlphaFoldDB" id="A0A521FT08"/>
<keyword evidence="5" id="KW-0049">Antioxidant</keyword>
<evidence type="ECO:0000256" key="10">
    <source>
        <dbReference type="ARBA" id="ARBA00038489"/>
    </source>
</evidence>
<dbReference type="InterPro" id="IPR000866">
    <property type="entry name" value="AhpC/TSA"/>
</dbReference>
<dbReference type="CDD" id="cd03017">
    <property type="entry name" value="PRX_BCP"/>
    <property type="match status" value="1"/>
</dbReference>
<organism evidence="15 16">
    <name type="scientific">Pedobacter westerhofensis</name>
    <dbReference type="NCBI Taxonomy" id="425512"/>
    <lineage>
        <taxon>Bacteria</taxon>
        <taxon>Pseudomonadati</taxon>
        <taxon>Bacteroidota</taxon>
        <taxon>Sphingobacteriia</taxon>
        <taxon>Sphingobacteriales</taxon>
        <taxon>Sphingobacteriaceae</taxon>
        <taxon>Pedobacter</taxon>
    </lineage>
</organism>
<evidence type="ECO:0000256" key="6">
    <source>
        <dbReference type="ARBA" id="ARBA00023002"/>
    </source>
</evidence>
<dbReference type="InterPro" id="IPR024706">
    <property type="entry name" value="Peroxiredoxin_AhpC-typ"/>
</dbReference>
<keyword evidence="16" id="KW-1185">Reference proteome</keyword>
<evidence type="ECO:0000259" key="14">
    <source>
        <dbReference type="PROSITE" id="PS51352"/>
    </source>
</evidence>
<dbReference type="PANTHER" id="PTHR42801">
    <property type="entry name" value="THIOREDOXIN-DEPENDENT PEROXIDE REDUCTASE"/>
    <property type="match status" value="1"/>
</dbReference>
<dbReference type="PROSITE" id="PS51352">
    <property type="entry name" value="THIOREDOXIN_2"/>
    <property type="match status" value="1"/>
</dbReference>
<evidence type="ECO:0000256" key="11">
    <source>
        <dbReference type="ARBA" id="ARBA00042639"/>
    </source>
</evidence>
<dbReference type="GO" id="GO:0034599">
    <property type="term" value="P:cellular response to oxidative stress"/>
    <property type="evidence" value="ECO:0007669"/>
    <property type="project" value="TreeGrafter"/>
</dbReference>
<dbReference type="Proteomes" id="UP000320300">
    <property type="component" value="Unassembled WGS sequence"/>
</dbReference>
<protein>
    <recommendedName>
        <fullName evidence="3">thioredoxin-dependent peroxiredoxin</fullName>
        <ecNumber evidence="3">1.11.1.24</ecNumber>
    </recommendedName>
    <alternativeName>
        <fullName evidence="9">Thioredoxin peroxidase</fullName>
    </alternativeName>
    <alternativeName>
        <fullName evidence="11">Thioredoxin-dependent peroxiredoxin Bcp</fullName>
    </alternativeName>
</protein>
<evidence type="ECO:0000256" key="12">
    <source>
        <dbReference type="ARBA" id="ARBA00049091"/>
    </source>
</evidence>
<dbReference type="Gene3D" id="3.40.30.10">
    <property type="entry name" value="Glutaredoxin"/>
    <property type="match status" value="1"/>
</dbReference>
<keyword evidence="7" id="KW-1015">Disulfide bond</keyword>
<keyword evidence="6" id="KW-0560">Oxidoreductase</keyword>
<dbReference type="Pfam" id="PF00578">
    <property type="entry name" value="AhpC-TSA"/>
    <property type="match status" value="1"/>
</dbReference>
<dbReference type="GO" id="GO:0045454">
    <property type="term" value="P:cell redox homeostasis"/>
    <property type="evidence" value="ECO:0007669"/>
    <property type="project" value="TreeGrafter"/>
</dbReference>
<comment type="similarity">
    <text evidence="10">Belongs to the peroxiredoxin family. BCP/PrxQ subfamily.</text>
</comment>
<proteinExistence type="inferred from homology"/>
<dbReference type="SUPFAM" id="SSF52833">
    <property type="entry name" value="Thioredoxin-like"/>
    <property type="match status" value="1"/>
</dbReference>
<evidence type="ECO:0000313" key="16">
    <source>
        <dbReference type="Proteomes" id="UP000320300"/>
    </source>
</evidence>
<dbReference type="PIRSF" id="PIRSF000239">
    <property type="entry name" value="AHPC"/>
    <property type="match status" value="1"/>
</dbReference>
<feature type="active site" description="Cysteine sulfenic acid (-SOH) intermediate; for peroxidase activity" evidence="13">
    <location>
        <position position="49"/>
    </location>
</feature>
<sequence length="156" mass="17820">MENSKIEVGDQVPHFTLKDQNGENFAIRDYIGKKKMIIFFYPKDESAVCTKEACAFRDSYQYFEEAGAIVIGINSGSAESHKAFAQHHNLNFTLLSDPENKVLKLFGIKNFLFLTGRETFVIDESGKVKFRYRGLLNGNAHVEETIEYLQSQKVRV</sequence>
<dbReference type="InterPro" id="IPR036249">
    <property type="entry name" value="Thioredoxin-like_sf"/>
</dbReference>
<dbReference type="InterPro" id="IPR013766">
    <property type="entry name" value="Thioredoxin_domain"/>
</dbReference>
<dbReference type="OrthoDB" id="9112061at2"/>
<evidence type="ECO:0000256" key="13">
    <source>
        <dbReference type="PIRSR" id="PIRSR000239-1"/>
    </source>
</evidence>
<comment type="subunit">
    <text evidence="2">Monomer.</text>
</comment>
<dbReference type="RefSeq" id="WP_142531094.1">
    <property type="nucleotide sequence ID" value="NZ_CBCSJO010000016.1"/>
</dbReference>
<dbReference type="PANTHER" id="PTHR42801:SF4">
    <property type="entry name" value="AHPC_TSA FAMILY PROTEIN"/>
    <property type="match status" value="1"/>
</dbReference>
<evidence type="ECO:0000256" key="3">
    <source>
        <dbReference type="ARBA" id="ARBA00013017"/>
    </source>
</evidence>
<evidence type="ECO:0000256" key="4">
    <source>
        <dbReference type="ARBA" id="ARBA00022559"/>
    </source>
</evidence>
<dbReference type="GO" id="GO:0008379">
    <property type="term" value="F:thioredoxin peroxidase activity"/>
    <property type="evidence" value="ECO:0007669"/>
    <property type="project" value="TreeGrafter"/>
</dbReference>
<comment type="catalytic activity">
    <reaction evidence="12">
        <text>a hydroperoxide + [thioredoxin]-dithiol = an alcohol + [thioredoxin]-disulfide + H2O</text>
        <dbReference type="Rhea" id="RHEA:62620"/>
        <dbReference type="Rhea" id="RHEA-COMP:10698"/>
        <dbReference type="Rhea" id="RHEA-COMP:10700"/>
        <dbReference type="ChEBI" id="CHEBI:15377"/>
        <dbReference type="ChEBI" id="CHEBI:29950"/>
        <dbReference type="ChEBI" id="CHEBI:30879"/>
        <dbReference type="ChEBI" id="CHEBI:35924"/>
        <dbReference type="ChEBI" id="CHEBI:50058"/>
        <dbReference type="EC" id="1.11.1.24"/>
    </reaction>
</comment>
<evidence type="ECO:0000256" key="2">
    <source>
        <dbReference type="ARBA" id="ARBA00011245"/>
    </source>
</evidence>
<dbReference type="InterPro" id="IPR050924">
    <property type="entry name" value="Peroxiredoxin_BCP/PrxQ"/>
</dbReference>